<gene>
    <name evidence="3" type="ORF">AJ79_03140</name>
</gene>
<name>A0A2B7Y0I5_9EURO</name>
<evidence type="ECO:0000313" key="3">
    <source>
        <dbReference type="EMBL" id="PGH14318.1"/>
    </source>
</evidence>
<dbReference type="Proteomes" id="UP000223968">
    <property type="component" value="Unassembled WGS sequence"/>
</dbReference>
<reference evidence="3 4" key="1">
    <citation type="submission" date="2017-10" db="EMBL/GenBank/DDBJ databases">
        <title>Comparative genomics in systemic dimorphic fungi from Ajellomycetaceae.</title>
        <authorList>
            <person name="Munoz J.F."/>
            <person name="Mcewen J.G."/>
            <person name="Clay O.K."/>
            <person name="Cuomo C.A."/>
        </authorList>
    </citation>
    <scope>NUCLEOTIDE SEQUENCE [LARGE SCALE GENOMIC DNA]</scope>
    <source>
        <strain evidence="3 4">UAMH5409</strain>
    </source>
</reference>
<feature type="region of interest" description="Disordered" evidence="1">
    <location>
        <begin position="109"/>
        <end position="226"/>
    </location>
</feature>
<feature type="compositionally biased region" description="Low complexity" evidence="1">
    <location>
        <begin position="130"/>
        <end position="148"/>
    </location>
</feature>
<protein>
    <submittedName>
        <fullName evidence="3">Uncharacterized protein</fullName>
    </submittedName>
</protein>
<keyword evidence="4" id="KW-1185">Reference proteome</keyword>
<evidence type="ECO:0000313" key="4">
    <source>
        <dbReference type="Proteomes" id="UP000223968"/>
    </source>
</evidence>
<evidence type="ECO:0000256" key="1">
    <source>
        <dbReference type="SAM" id="MobiDB-lite"/>
    </source>
</evidence>
<sequence>MKPWLFLVVVALVCAATVQASPARLTEAGMEAKYGSTKHAKNCEEMKCAVYSKSTHNFRGTPKMMARRRTTLCKAGGKIFALRNPTKKQMMVKPCLDKEGGWKFCQCGGKRKGQPTRKLGQWSPSHKKQGQWNPNQKNPGQKKQGKWNPGQARPGQRKLEEANPTVKRSPTFSPTTTPTPTPSTPSTPPTPDDGEPDEEELEEADDGEDEATEGDEEDEFEGDVEE</sequence>
<dbReference type="AlphaFoldDB" id="A0A2B7Y0I5"/>
<feature type="chain" id="PRO_5012066828" evidence="2">
    <location>
        <begin position="21"/>
        <end position="226"/>
    </location>
</feature>
<proteinExistence type="predicted"/>
<comment type="caution">
    <text evidence="3">The sequence shown here is derived from an EMBL/GenBank/DDBJ whole genome shotgun (WGS) entry which is preliminary data.</text>
</comment>
<feature type="compositionally biased region" description="Pro residues" evidence="1">
    <location>
        <begin position="177"/>
        <end position="191"/>
    </location>
</feature>
<organism evidence="3 4">
    <name type="scientific">Helicocarpus griseus UAMH5409</name>
    <dbReference type="NCBI Taxonomy" id="1447875"/>
    <lineage>
        <taxon>Eukaryota</taxon>
        <taxon>Fungi</taxon>
        <taxon>Dikarya</taxon>
        <taxon>Ascomycota</taxon>
        <taxon>Pezizomycotina</taxon>
        <taxon>Eurotiomycetes</taxon>
        <taxon>Eurotiomycetidae</taxon>
        <taxon>Onygenales</taxon>
        <taxon>Ajellomycetaceae</taxon>
        <taxon>Helicocarpus</taxon>
    </lineage>
</organism>
<evidence type="ECO:0000256" key="2">
    <source>
        <dbReference type="SAM" id="SignalP"/>
    </source>
</evidence>
<accession>A0A2B7Y0I5</accession>
<dbReference type="EMBL" id="PDNB01000036">
    <property type="protein sequence ID" value="PGH14318.1"/>
    <property type="molecule type" value="Genomic_DNA"/>
</dbReference>
<feature type="compositionally biased region" description="Acidic residues" evidence="1">
    <location>
        <begin position="192"/>
        <end position="226"/>
    </location>
</feature>
<keyword evidence="2" id="KW-0732">Signal</keyword>
<feature type="signal peptide" evidence="2">
    <location>
        <begin position="1"/>
        <end position="20"/>
    </location>
</feature>